<comment type="subcellular location">
    <subcellularLocation>
        <location evidence="1">Membrane</location>
        <topology evidence="1">Multi-pass membrane protein</topology>
    </subcellularLocation>
</comment>
<organism evidence="8 9">
    <name type="scientific">Acidiphilium acidophilum</name>
    <name type="common">Thiobacillus acidophilus</name>
    <dbReference type="NCBI Taxonomy" id="76588"/>
    <lineage>
        <taxon>Bacteria</taxon>
        <taxon>Pseudomonadati</taxon>
        <taxon>Pseudomonadota</taxon>
        <taxon>Alphaproteobacteria</taxon>
        <taxon>Acetobacterales</taxon>
        <taxon>Acidocellaceae</taxon>
        <taxon>Acidiphilium</taxon>
    </lineage>
</organism>
<keyword evidence="5 6" id="KW-0472">Membrane</keyword>
<feature type="transmembrane region" description="Helical" evidence="6">
    <location>
        <begin position="234"/>
        <end position="256"/>
    </location>
</feature>
<evidence type="ECO:0000256" key="4">
    <source>
        <dbReference type="ARBA" id="ARBA00022989"/>
    </source>
</evidence>
<evidence type="ECO:0000256" key="2">
    <source>
        <dbReference type="ARBA" id="ARBA00007362"/>
    </source>
</evidence>
<evidence type="ECO:0000256" key="1">
    <source>
        <dbReference type="ARBA" id="ARBA00004141"/>
    </source>
</evidence>
<evidence type="ECO:0000256" key="6">
    <source>
        <dbReference type="SAM" id="Phobius"/>
    </source>
</evidence>
<keyword evidence="9" id="KW-1185">Reference proteome</keyword>
<protein>
    <submittedName>
        <fullName evidence="8">DMT family transporter</fullName>
    </submittedName>
</protein>
<evidence type="ECO:0000256" key="3">
    <source>
        <dbReference type="ARBA" id="ARBA00022692"/>
    </source>
</evidence>
<dbReference type="PANTHER" id="PTHR32322:SF2">
    <property type="entry name" value="EAMA DOMAIN-CONTAINING PROTEIN"/>
    <property type="match status" value="1"/>
</dbReference>
<dbReference type="EMBL" id="JAWXYB010000018">
    <property type="protein sequence ID" value="MDX5932357.1"/>
    <property type="molecule type" value="Genomic_DNA"/>
</dbReference>
<gene>
    <name evidence="8" type="ORF">SIL87_16495</name>
</gene>
<feature type="transmembrane region" description="Helical" evidence="6">
    <location>
        <begin position="31"/>
        <end position="52"/>
    </location>
</feature>
<accession>A0AAW9DUP7</accession>
<feature type="transmembrane region" description="Helical" evidence="6">
    <location>
        <begin position="262"/>
        <end position="280"/>
    </location>
</feature>
<evidence type="ECO:0000256" key="5">
    <source>
        <dbReference type="ARBA" id="ARBA00023136"/>
    </source>
</evidence>
<proteinExistence type="inferred from homology"/>
<feature type="transmembrane region" description="Helical" evidence="6">
    <location>
        <begin position="199"/>
        <end position="222"/>
    </location>
</feature>
<dbReference type="AlphaFoldDB" id="A0AAW9DUP7"/>
<comment type="similarity">
    <text evidence="2">Belongs to the EamA transporter family.</text>
</comment>
<keyword evidence="3 6" id="KW-0812">Transmembrane</keyword>
<keyword evidence="4 6" id="KW-1133">Transmembrane helix</keyword>
<evidence type="ECO:0000313" key="9">
    <source>
        <dbReference type="Proteomes" id="UP001279553"/>
    </source>
</evidence>
<dbReference type="GO" id="GO:0016020">
    <property type="term" value="C:membrane"/>
    <property type="evidence" value="ECO:0007669"/>
    <property type="project" value="UniProtKB-SubCell"/>
</dbReference>
<feature type="transmembrane region" description="Helical" evidence="6">
    <location>
        <begin position="64"/>
        <end position="83"/>
    </location>
</feature>
<dbReference type="InterPro" id="IPR000620">
    <property type="entry name" value="EamA_dom"/>
</dbReference>
<dbReference type="SUPFAM" id="SSF103481">
    <property type="entry name" value="Multidrug resistance efflux transporter EmrE"/>
    <property type="match status" value="2"/>
</dbReference>
<feature type="transmembrane region" description="Helical" evidence="6">
    <location>
        <begin position="173"/>
        <end position="193"/>
    </location>
</feature>
<feature type="domain" description="EamA" evidence="7">
    <location>
        <begin position="5"/>
        <end position="131"/>
    </location>
</feature>
<feature type="transmembrane region" description="Helical" evidence="6">
    <location>
        <begin position="89"/>
        <end position="110"/>
    </location>
</feature>
<evidence type="ECO:0000313" key="8">
    <source>
        <dbReference type="EMBL" id="MDX5932357.1"/>
    </source>
</evidence>
<dbReference type="RefSeq" id="WP_319615202.1">
    <property type="nucleotide sequence ID" value="NZ_JAWXYB010000018.1"/>
</dbReference>
<dbReference type="InterPro" id="IPR037185">
    <property type="entry name" value="EmrE-like"/>
</dbReference>
<feature type="domain" description="EamA" evidence="7">
    <location>
        <begin position="142"/>
        <end position="275"/>
    </location>
</feature>
<feature type="transmembrane region" description="Helical" evidence="6">
    <location>
        <begin position="7"/>
        <end position="25"/>
    </location>
</feature>
<evidence type="ECO:0000259" key="7">
    <source>
        <dbReference type="Pfam" id="PF00892"/>
    </source>
</evidence>
<name>A0AAW9DUP7_ACIAO</name>
<dbReference type="PANTHER" id="PTHR32322">
    <property type="entry name" value="INNER MEMBRANE TRANSPORTER"/>
    <property type="match status" value="1"/>
</dbReference>
<dbReference type="Proteomes" id="UP001279553">
    <property type="component" value="Unassembled WGS sequence"/>
</dbReference>
<dbReference type="Pfam" id="PF00892">
    <property type="entry name" value="EamA"/>
    <property type="match status" value="2"/>
</dbReference>
<feature type="transmembrane region" description="Helical" evidence="6">
    <location>
        <begin position="119"/>
        <end position="139"/>
    </location>
</feature>
<reference evidence="8 9" key="1">
    <citation type="submission" date="2023-11" db="EMBL/GenBank/DDBJ databases">
        <title>MicrobeMod: A computational toolkit for identifying prokaryotic methylation and restriction-modification with nanopore sequencing.</title>
        <authorList>
            <person name="Crits-Christoph A."/>
            <person name="Kang S.C."/>
            <person name="Lee H."/>
            <person name="Ostrov N."/>
        </authorList>
    </citation>
    <scope>NUCLEOTIDE SEQUENCE [LARGE SCALE GENOMIC DNA]</scope>
    <source>
        <strain evidence="8 9">DSMZ 700</strain>
    </source>
</reference>
<comment type="caution">
    <text evidence="8">The sequence shown here is derived from an EMBL/GenBank/DDBJ whole genome shotgun (WGS) entry which is preliminary data.</text>
</comment>
<feature type="transmembrane region" description="Helical" evidence="6">
    <location>
        <begin position="145"/>
        <end position="161"/>
    </location>
</feature>
<dbReference type="InterPro" id="IPR050638">
    <property type="entry name" value="AA-Vitamin_Transporters"/>
</dbReference>
<sequence length="294" mass="30291">MIAAYAALAASMAMVGANVVILKILAEHLPIFVILFLRSGLAAVLIAPFARVRRLPPRRVLGNLMLQAAFGTLAYNILLLAGLQRTGAVQAGLVLATLPSVIALGAAIGLGERLMPRQWLAVGLAALGIAALAHGGGGFSLTGDGLVFGAVCGEAVYALLARRAAGSLPIMQATFWMQAASAVLCLPIALGQFPEARLTFAVVGLLVVHSLTASLLALLLWYHGMKTVKAGVAGAFTALLPATATLAGVAVLGEAFTGSDAVGLAVLLASILLIVLPDRAPPFEVQRRLRPWSR</sequence>